<dbReference type="GO" id="GO:0016757">
    <property type="term" value="F:glycosyltransferase activity"/>
    <property type="evidence" value="ECO:0007669"/>
    <property type="project" value="InterPro"/>
</dbReference>
<reference evidence="2" key="1">
    <citation type="submission" date="2022-08" db="EMBL/GenBank/DDBJ databases">
        <title>Genomic Encyclopedia of Type Strains, Phase V (KMG-V): Genome sequencing to study the core and pangenomes of soil and plant-associated prokaryotes.</title>
        <authorList>
            <person name="Whitman W."/>
        </authorList>
    </citation>
    <scope>NUCLEOTIDE SEQUENCE</scope>
    <source>
        <strain evidence="2">SP3026</strain>
    </source>
</reference>
<gene>
    <name evidence="2" type="ORF">GGP45_003083</name>
</gene>
<feature type="domain" description="Glycosyl transferase family 1" evidence="1">
    <location>
        <begin position="193"/>
        <end position="335"/>
    </location>
</feature>
<dbReference type="InterPro" id="IPR050194">
    <property type="entry name" value="Glycosyltransferase_grp1"/>
</dbReference>
<dbReference type="SUPFAM" id="SSF53756">
    <property type="entry name" value="UDP-Glycosyltransferase/glycogen phosphorylase"/>
    <property type="match status" value="1"/>
</dbReference>
<dbReference type="PANTHER" id="PTHR45947">
    <property type="entry name" value="SULFOQUINOVOSYL TRANSFERASE SQD2"/>
    <property type="match status" value="1"/>
</dbReference>
<protein>
    <recommendedName>
        <fullName evidence="1">Glycosyl transferase family 1 domain-containing protein</fullName>
    </recommendedName>
</protein>
<dbReference type="Pfam" id="PF00534">
    <property type="entry name" value="Glycos_transf_1"/>
    <property type="match status" value="1"/>
</dbReference>
<sequence length="400" mass="44288">MHLAVLFARLGPYHVARLRALSKPHDVTAVELSGENINYAWDPVSADGLKHVQVFDTNHRTVPARRLRRGIEMVLARKSPDAIAVPGWWDPGALVAIEWAAQNDTPVVMMSDTTAFDTSQVWWRKALKRRVVALAQTALVAGTRHADYMAHLGMPRERIHHGYDVVDNQHFAEGADAARSRANLLRAEHELPAKFFLSCCRFVEKKNLFRLVEAYAAYADRADSRPWALFLVGDGPQREDLESQVETLGVASHVQFAGFRQYDELPLYYGLASAFVHASTQEQWGLVVNEAMAAGLPVLVSERCGCAPDLVAGGENGFTFDPYDTDELADLFCRVAQGGVDLETMGAESRRIIRDWSPQTFADRLGAAAQQAAQGSTPSLAWADTFLLRSLVQKETPFLS</sequence>
<dbReference type="RefSeq" id="WP_259040426.1">
    <property type="nucleotide sequence ID" value="NZ_JANUBL010000009.1"/>
</dbReference>
<accession>A0A9X2V896</accession>
<dbReference type="Gene3D" id="3.40.50.2000">
    <property type="entry name" value="Glycogen Phosphorylase B"/>
    <property type="match status" value="2"/>
</dbReference>
<evidence type="ECO:0000259" key="1">
    <source>
        <dbReference type="Pfam" id="PF00534"/>
    </source>
</evidence>
<organism evidence="2 3">
    <name type="scientific">Salinibacter ruber</name>
    <dbReference type="NCBI Taxonomy" id="146919"/>
    <lineage>
        <taxon>Bacteria</taxon>
        <taxon>Pseudomonadati</taxon>
        <taxon>Rhodothermota</taxon>
        <taxon>Rhodothermia</taxon>
        <taxon>Rhodothermales</taxon>
        <taxon>Salinibacteraceae</taxon>
        <taxon>Salinibacter</taxon>
    </lineage>
</organism>
<comment type="caution">
    <text evidence="2">The sequence shown here is derived from an EMBL/GenBank/DDBJ whole genome shotgun (WGS) entry which is preliminary data.</text>
</comment>
<dbReference type="EMBL" id="JANUBL010000009">
    <property type="protein sequence ID" value="MCS4122716.1"/>
    <property type="molecule type" value="Genomic_DNA"/>
</dbReference>
<evidence type="ECO:0000313" key="3">
    <source>
        <dbReference type="Proteomes" id="UP001155144"/>
    </source>
</evidence>
<dbReference type="Proteomes" id="UP001155144">
    <property type="component" value="Unassembled WGS sequence"/>
</dbReference>
<dbReference type="AlphaFoldDB" id="A0A9X2V896"/>
<evidence type="ECO:0000313" key="2">
    <source>
        <dbReference type="EMBL" id="MCS4122716.1"/>
    </source>
</evidence>
<name>A0A9X2V896_9BACT</name>
<dbReference type="InterPro" id="IPR001296">
    <property type="entry name" value="Glyco_trans_1"/>
</dbReference>
<dbReference type="PANTHER" id="PTHR45947:SF3">
    <property type="entry name" value="SULFOQUINOVOSYL TRANSFERASE SQD2"/>
    <property type="match status" value="1"/>
</dbReference>
<proteinExistence type="predicted"/>